<evidence type="ECO:0000313" key="3">
    <source>
        <dbReference type="Proteomes" id="UP000217528"/>
    </source>
</evidence>
<comment type="caution">
    <text evidence="1">The sequence shown here is derived from an EMBL/GenBank/DDBJ whole genome shotgun (WGS) entry which is preliminary data.</text>
</comment>
<dbReference type="Proteomes" id="UP000246004">
    <property type="component" value="Unassembled WGS sequence"/>
</dbReference>
<sequence length="88" mass="10671">MYTKDELFKKYQDELIKVWLRQKVHIGVLLDFLYLNQSTPVNATDKLFKDIINLFPHYNYNEVKSKCIEIKKDIYQTITNKERKNKNT</sequence>
<dbReference type="RefSeq" id="WP_095608549.1">
    <property type="nucleotide sequence ID" value="NZ_LMVN01000011.1"/>
</dbReference>
<protein>
    <submittedName>
        <fullName evidence="1">Uncharacterized protein</fullName>
    </submittedName>
</protein>
<keyword evidence="3" id="KW-1185">Reference proteome</keyword>
<name>A0A2A2HEJ8_9EURY</name>
<evidence type="ECO:0000313" key="2">
    <source>
        <dbReference type="EMBL" id="PWL08010.1"/>
    </source>
</evidence>
<dbReference type="AlphaFoldDB" id="A0A2A2HEJ8"/>
<reference evidence="2 4" key="1">
    <citation type="submission" date="2016-04" db="EMBL/GenBank/DDBJ databases">
        <title>Genome sequence of Methanosphaera cuniculi DSM 4103.</title>
        <authorList>
            <person name="Poehlein A."/>
            <person name="Seedorf H."/>
            <person name="Daniel R."/>
        </authorList>
    </citation>
    <scope>NUCLEOTIDE SEQUENCE [LARGE SCALE GENOMIC DNA]</scope>
    <source>
        <strain evidence="2 4">DSM 4103</strain>
    </source>
</reference>
<evidence type="ECO:0000313" key="1">
    <source>
        <dbReference type="EMBL" id="PAV07663.1"/>
    </source>
</evidence>
<gene>
    <name evidence="1" type="ORF">ASJ82_08275</name>
    <name evidence="2" type="ORF">MSCUN_11040</name>
</gene>
<organism evidence="1 3">
    <name type="scientific">Methanosphaera cuniculi</name>
    <dbReference type="NCBI Taxonomy" id="1077256"/>
    <lineage>
        <taxon>Archaea</taxon>
        <taxon>Methanobacteriati</taxon>
        <taxon>Methanobacteriota</taxon>
        <taxon>Methanomada group</taxon>
        <taxon>Methanobacteria</taxon>
        <taxon>Methanobacteriales</taxon>
        <taxon>Methanobacteriaceae</taxon>
        <taxon>Methanosphaera</taxon>
    </lineage>
</organism>
<evidence type="ECO:0000313" key="4">
    <source>
        <dbReference type="Proteomes" id="UP000246004"/>
    </source>
</evidence>
<proteinExistence type="predicted"/>
<reference evidence="1 3" key="2">
    <citation type="journal article" date="2017" name="BMC Genomics">
        <title>Genomic analysis of methanogenic archaea reveals a shift towards energy conservation.</title>
        <authorList>
            <person name="Gilmore S.P."/>
            <person name="Henske J.K."/>
            <person name="Sexton J.A."/>
            <person name="Solomon K.V."/>
            <person name="Seppala S."/>
            <person name="Yoo J.I."/>
            <person name="Huyett L.M."/>
            <person name="Pressman A."/>
            <person name="Cogan J.Z."/>
            <person name="Kivenson V."/>
            <person name="Peng X."/>
            <person name="Tan Y."/>
            <person name="Valentine D.L."/>
            <person name="O'Malley M.A."/>
        </authorList>
    </citation>
    <scope>NUCLEOTIDE SEQUENCE [LARGE SCALE GENOMIC DNA]</scope>
    <source>
        <strain evidence="1 3">1R-7</strain>
    </source>
</reference>
<dbReference type="EMBL" id="LMVN01000011">
    <property type="protein sequence ID" value="PAV07663.1"/>
    <property type="molecule type" value="Genomic_DNA"/>
</dbReference>
<accession>A0A2A2HEJ8</accession>
<dbReference type="EMBL" id="LWMS01000033">
    <property type="protein sequence ID" value="PWL08010.1"/>
    <property type="molecule type" value="Genomic_DNA"/>
</dbReference>
<dbReference type="Proteomes" id="UP000217528">
    <property type="component" value="Unassembled WGS sequence"/>
</dbReference>